<sequence length="168" mass="18815">MDPYYHFNTVLSERMDVLSSTVSTYLNTVRTCDTSTSLEYKTQRKNTKKLLKSAEGTLKDLQSTIRAVENDRAKFGHIDDEELGSRRAFVQTMSNRLHNLKSSASSDAVKSKVLADERSAFGRRAGDLGARNEGERENTGFVVDQRAQAGVMMRQQDETLEELDGAVD</sequence>
<name>A0A9W6Z6B1_9STRA</name>
<proteinExistence type="predicted"/>
<dbReference type="OrthoDB" id="546861at2759"/>
<dbReference type="SUPFAM" id="SSF47661">
    <property type="entry name" value="t-snare proteins"/>
    <property type="match status" value="1"/>
</dbReference>
<keyword evidence="1" id="KW-0653">Protein transport</keyword>
<organism evidence="5 6">
    <name type="scientific">Triparma retinervis</name>
    <dbReference type="NCBI Taxonomy" id="2557542"/>
    <lineage>
        <taxon>Eukaryota</taxon>
        <taxon>Sar</taxon>
        <taxon>Stramenopiles</taxon>
        <taxon>Ochrophyta</taxon>
        <taxon>Bolidophyceae</taxon>
        <taxon>Parmales</taxon>
        <taxon>Triparmaceae</taxon>
        <taxon>Triparma</taxon>
    </lineage>
</organism>
<dbReference type="GO" id="GO:0048193">
    <property type="term" value="P:Golgi vesicle transport"/>
    <property type="evidence" value="ECO:0007669"/>
    <property type="project" value="InterPro"/>
</dbReference>
<dbReference type="Gene3D" id="1.20.58.90">
    <property type="match status" value="1"/>
</dbReference>
<reference evidence="5" key="1">
    <citation type="submission" date="2022-07" db="EMBL/GenBank/DDBJ databases">
        <title>Genome analysis of Parmales, a sister group of diatoms, reveals the evolutionary specialization of diatoms from phago-mixotrophs to photoautotrophs.</title>
        <authorList>
            <person name="Ban H."/>
            <person name="Sato S."/>
            <person name="Yoshikawa S."/>
            <person name="Kazumasa Y."/>
            <person name="Nakamura Y."/>
            <person name="Ichinomiya M."/>
            <person name="Saitoh K."/>
            <person name="Sato N."/>
            <person name="Blanc-Mathieu R."/>
            <person name="Endo H."/>
            <person name="Kuwata A."/>
            <person name="Ogata H."/>
        </authorList>
    </citation>
    <scope>NUCLEOTIDE SEQUENCE</scope>
</reference>
<comment type="caution">
    <text evidence="5">The sequence shown here is derived from an EMBL/GenBank/DDBJ whole genome shotgun (WGS) entry which is preliminary data.</text>
</comment>
<dbReference type="Proteomes" id="UP001165082">
    <property type="component" value="Unassembled WGS sequence"/>
</dbReference>
<dbReference type="EMBL" id="BRXZ01003054">
    <property type="protein sequence ID" value="GMH46561.1"/>
    <property type="molecule type" value="Genomic_DNA"/>
</dbReference>
<accession>A0A9W6Z6B1</accession>
<dbReference type="Pfam" id="PF09177">
    <property type="entry name" value="STX6_10_61_N"/>
    <property type="match status" value="1"/>
</dbReference>
<feature type="non-terminal residue" evidence="5">
    <location>
        <position position="1"/>
    </location>
</feature>
<keyword evidence="1" id="KW-0813">Transport</keyword>
<feature type="coiled-coil region" evidence="3">
    <location>
        <begin position="44"/>
        <end position="71"/>
    </location>
</feature>
<keyword evidence="3" id="KW-0175">Coiled coil</keyword>
<dbReference type="AlphaFoldDB" id="A0A9W6Z6B1"/>
<feature type="domain" description="Syntaxin 6/10/61 N-terminal" evidence="4">
    <location>
        <begin position="2"/>
        <end position="101"/>
    </location>
</feature>
<gene>
    <name evidence="5" type="ORF">TrRE_jg9561</name>
</gene>
<keyword evidence="6" id="KW-1185">Reference proteome</keyword>
<dbReference type="InterPro" id="IPR010989">
    <property type="entry name" value="SNARE"/>
</dbReference>
<dbReference type="GO" id="GO:0012505">
    <property type="term" value="C:endomembrane system"/>
    <property type="evidence" value="ECO:0007669"/>
    <property type="project" value="UniProtKB-SubCell"/>
</dbReference>
<evidence type="ECO:0000256" key="1">
    <source>
        <dbReference type="ARBA" id="ARBA00022927"/>
    </source>
</evidence>
<dbReference type="GO" id="GO:0015031">
    <property type="term" value="P:protein transport"/>
    <property type="evidence" value="ECO:0007669"/>
    <property type="project" value="UniProtKB-KW"/>
</dbReference>
<protein>
    <recommendedName>
        <fullName evidence="4">Syntaxin 6/10/61 N-terminal domain-containing protein</fullName>
    </recommendedName>
</protein>
<comment type="subcellular location">
    <subcellularLocation>
        <location evidence="2">Endomembrane system</location>
        <topology evidence="2">Single-pass type IV membrane protein</topology>
    </subcellularLocation>
</comment>
<evidence type="ECO:0000259" key="4">
    <source>
        <dbReference type="Pfam" id="PF09177"/>
    </source>
</evidence>
<dbReference type="InterPro" id="IPR015260">
    <property type="entry name" value="Syntaxin-6/10/61_N"/>
</dbReference>
<evidence type="ECO:0000256" key="2">
    <source>
        <dbReference type="ARBA" id="ARBA00046280"/>
    </source>
</evidence>
<evidence type="ECO:0000313" key="5">
    <source>
        <dbReference type="EMBL" id="GMH46561.1"/>
    </source>
</evidence>
<evidence type="ECO:0000256" key="3">
    <source>
        <dbReference type="SAM" id="Coils"/>
    </source>
</evidence>
<evidence type="ECO:0000313" key="6">
    <source>
        <dbReference type="Proteomes" id="UP001165082"/>
    </source>
</evidence>
<dbReference type="GO" id="GO:0016020">
    <property type="term" value="C:membrane"/>
    <property type="evidence" value="ECO:0007669"/>
    <property type="project" value="InterPro"/>
</dbReference>